<dbReference type="EMBL" id="PQXI01000102">
    <property type="protein sequence ID" value="TGO24458.1"/>
    <property type="molecule type" value="Genomic_DNA"/>
</dbReference>
<organism evidence="1 2">
    <name type="scientific">Botrytis paeoniae</name>
    <dbReference type="NCBI Taxonomy" id="278948"/>
    <lineage>
        <taxon>Eukaryota</taxon>
        <taxon>Fungi</taxon>
        <taxon>Dikarya</taxon>
        <taxon>Ascomycota</taxon>
        <taxon>Pezizomycotina</taxon>
        <taxon>Leotiomycetes</taxon>
        <taxon>Helotiales</taxon>
        <taxon>Sclerotiniaceae</taxon>
        <taxon>Botrytis</taxon>
    </lineage>
</organism>
<evidence type="ECO:0000313" key="2">
    <source>
        <dbReference type="Proteomes" id="UP000297910"/>
    </source>
</evidence>
<evidence type="ECO:0000313" key="1">
    <source>
        <dbReference type="EMBL" id="TGO24458.1"/>
    </source>
</evidence>
<name>A0A4Z1FM07_9HELO</name>
<keyword evidence="2" id="KW-1185">Reference proteome</keyword>
<proteinExistence type="predicted"/>
<dbReference type="AlphaFoldDB" id="A0A4Z1FM07"/>
<dbReference type="Proteomes" id="UP000297910">
    <property type="component" value="Unassembled WGS sequence"/>
</dbReference>
<accession>A0A4Z1FM07</accession>
<comment type="caution">
    <text evidence="1">The sequence shown here is derived from an EMBL/GenBank/DDBJ whole genome shotgun (WGS) entry which is preliminary data.</text>
</comment>
<sequence length="186" mass="20790">MNERRFHLVQRRRSIICYGEMCVDDSRIGIGQIGFNLETTRFIAVETDHVADIVFVQECNALCVDGLRRVAWWRNVVWGGRTVNGIGTGICTYGFPAVETDLFGLACDVLGDDIAFCAGFGIGGGEHVYCFGIILESRENVAGEEGKEIKALIIKQVQSQYLSRSFLKIFKKDIVEQRTLILITMS</sequence>
<gene>
    <name evidence="1" type="ORF">BPAE_0102g00200</name>
</gene>
<protein>
    <submittedName>
        <fullName evidence="1">Uncharacterized protein</fullName>
    </submittedName>
</protein>
<reference evidence="1 2" key="1">
    <citation type="submission" date="2017-12" db="EMBL/GenBank/DDBJ databases">
        <title>Comparative genomics of Botrytis spp.</title>
        <authorList>
            <person name="Valero-Jimenez C.A."/>
            <person name="Tapia P."/>
            <person name="Veloso J."/>
            <person name="Silva-Moreno E."/>
            <person name="Staats M."/>
            <person name="Valdes J.H."/>
            <person name="Van Kan J.A.L."/>
        </authorList>
    </citation>
    <scope>NUCLEOTIDE SEQUENCE [LARGE SCALE GENOMIC DNA]</scope>
    <source>
        <strain evidence="1 2">Bp0003</strain>
    </source>
</reference>